<reference evidence="3 4" key="1">
    <citation type="submission" date="2019-03" db="EMBL/GenBank/DDBJ databases">
        <title>Genomic Encyclopedia of Type Strains, Phase IV (KMG-IV): sequencing the most valuable type-strain genomes for metagenomic binning, comparative biology and taxonomic classification.</title>
        <authorList>
            <person name="Goeker M."/>
        </authorList>
    </citation>
    <scope>NUCLEOTIDE SEQUENCE [LARGE SCALE GENOMIC DNA]</scope>
    <source>
        <strain evidence="3 4">DSM 24179</strain>
    </source>
</reference>
<feature type="chain" id="PRO_5020753995" evidence="1">
    <location>
        <begin position="21"/>
        <end position="694"/>
    </location>
</feature>
<dbReference type="PANTHER" id="PTHR37398">
    <property type="entry name" value="ENDO-BETA-1,4-MANNANASE"/>
    <property type="match status" value="1"/>
</dbReference>
<proteinExistence type="predicted"/>
<protein>
    <submittedName>
        <fullName evidence="3">Putative secreted protein (Por secretion system target)</fullName>
    </submittedName>
</protein>
<dbReference type="NCBIfam" id="TIGR04183">
    <property type="entry name" value="Por_Secre_tail"/>
    <property type="match status" value="1"/>
</dbReference>
<keyword evidence="4" id="KW-1185">Reference proteome</keyword>
<dbReference type="PANTHER" id="PTHR37398:SF3">
    <property type="entry name" value="GLYCOSIDE HYDROLASE FAMILY 5 DOMAIN-CONTAINING PROTEIN"/>
    <property type="match status" value="1"/>
</dbReference>
<dbReference type="Pfam" id="PF22633">
    <property type="entry name" value="F5_F8_type_C_2"/>
    <property type="match status" value="1"/>
</dbReference>
<dbReference type="Proteomes" id="UP000295221">
    <property type="component" value="Unassembled WGS sequence"/>
</dbReference>
<dbReference type="Gene3D" id="2.60.120.260">
    <property type="entry name" value="Galactose-binding domain-like"/>
    <property type="match status" value="1"/>
</dbReference>
<name>A0A4R2GK37_9BACT</name>
<dbReference type="PROSITE" id="PS50022">
    <property type="entry name" value="FA58C_3"/>
    <property type="match status" value="1"/>
</dbReference>
<dbReference type="SUPFAM" id="SSF49785">
    <property type="entry name" value="Galactose-binding domain-like"/>
    <property type="match status" value="1"/>
</dbReference>
<gene>
    <name evidence="3" type="ORF">EV194_105242</name>
</gene>
<evidence type="ECO:0000313" key="3">
    <source>
        <dbReference type="EMBL" id="TCO08434.1"/>
    </source>
</evidence>
<dbReference type="AlphaFoldDB" id="A0A4R2GK37"/>
<dbReference type="SUPFAM" id="SSF51445">
    <property type="entry name" value="(Trans)glycosidases"/>
    <property type="match status" value="1"/>
</dbReference>
<sequence length="694" mass="78694">MKKMRFFILSFLFLSIISRAEVNHNNLLSHNDQSIFLSGMNLAWLNFANDLRDFNEELFIQRMDDLSEAGGNTVRWWLHTNGRNSPIINNDGFVTGIDPVELDNLEKALDIAYERGVLVMLCLWSFDMLQNNAGAENLTRNKTLLENEDRINSYIQNALIPMVERVKAHPGIISWEIFNEPEGMSSDIDWAGWTPETTTMNHVQRFVNLTAGAIRRTDPNTKISNGSWNILVLSDIGSFYNYYTDERLIAAGGDADGTLDFYMVHYYPEHFGTSMSPFHNPASHWDLDKPIVIGEFSAIGISTPSGGGSSFTTEEAYAYAIENGYAGALSWTMTGHDGHGDLNDARQAMLNLQNDYPDLINVIPDPDFQYPPFVKEAIPTFFNGYTNESTAFTVADLNTVFGSSVENMVFTFEVIDNTNEDLVEPFIENDELKLNVLANQTGMAQVRVRVIDSNQKTAVTTFTVAIYDPDSEDLLLNRRAFSSTNETADRIEAFAIDGNLNTRWSSAYSDNQWIAVEMEQSRYIEMVKLHWETAFGSNYEIQVSSDGEEWVTVYHETSGNGGWDIITFEQTEARFIRMKGNERATQWGFSIYAFQAFTESDGTYIDPIYLHRSSVDISANPIENNVHIDIMNFVGKINYGIYTISGVMVYQGQFTSNNDKFFRQNLNLSFLNSGYYIMVFNYGQESEAFKIIKN</sequence>
<evidence type="ECO:0000256" key="1">
    <source>
        <dbReference type="SAM" id="SignalP"/>
    </source>
</evidence>
<dbReference type="InterPro" id="IPR026444">
    <property type="entry name" value="Secre_tail"/>
</dbReference>
<evidence type="ECO:0000313" key="4">
    <source>
        <dbReference type="Proteomes" id="UP000295221"/>
    </source>
</evidence>
<dbReference type="Gene3D" id="3.20.20.80">
    <property type="entry name" value="Glycosidases"/>
    <property type="match status" value="1"/>
</dbReference>
<dbReference type="InterPro" id="IPR008979">
    <property type="entry name" value="Galactose-bd-like_sf"/>
</dbReference>
<dbReference type="InterPro" id="IPR017853">
    <property type="entry name" value="GH"/>
</dbReference>
<feature type="domain" description="F5/8 type C" evidence="2">
    <location>
        <begin position="459"/>
        <end position="599"/>
    </location>
</feature>
<dbReference type="EMBL" id="SLWK01000005">
    <property type="protein sequence ID" value="TCO08434.1"/>
    <property type="molecule type" value="Genomic_DNA"/>
</dbReference>
<organism evidence="3 4">
    <name type="scientific">Natronoflexus pectinivorans</name>
    <dbReference type="NCBI Taxonomy" id="682526"/>
    <lineage>
        <taxon>Bacteria</taxon>
        <taxon>Pseudomonadati</taxon>
        <taxon>Bacteroidota</taxon>
        <taxon>Bacteroidia</taxon>
        <taxon>Marinilabiliales</taxon>
        <taxon>Marinilabiliaceae</taxon>
        <taxon>Natronoflexus</taxon>
    </lineage>
</organism>
<dbReference type="InterPro" id="IPR000421">
    <property type="entry name" value="FA58C"/>
</dbReference>
<evidence type="ECO:0000259" key="2">
    <source>
        <dbReference type="PROSITE" id="PS50022"/>
    </source>
</evidence>
<keyword evidence="1" id="KW-0732">Signal</keyword>
<comment type="caution">
    <text evidence="3">The sequence shown here is derived from an EMBL/GenBank/DDBJ whole genome shotgun (WGS) entry which is preliminary data.</text>
</comment>
<feature type="signal peptide" evidence="1">
    <location>
        <begin position="1"/>
        <end position="20"/>
    </location>
</feature>
<accession>A0A4R2GK37</accession>